<dbReference type="GO" id="GO:0032040">
    <property type="term" value="C:small-subunit processome"/>
    <property type="evidence" value="ECO:0007669"/>
    <property type="project" value="TreeGrafter"/>
</dbReference>
<dbReference type="GO" id="GO:0003723">
    <property type="term" value="F:RNA binding"/>
    <property type="evidence" value="ECO:0007669"/>
    <property type="project" value="TreeGrafter"/>
</dbReference>
<dbReference type="WBParaSite" id="HNAJ_0000489001-mRNA-1">
    <property type="protein sequence ID" value="HNAJ_0000489001-mRNA-1"/>
    <property type="gene ID" value="HNAJ_0000489001"/>
</dbReference>
<dbReference type="GO" id="GO:0006364">
    <property type="term" value="P:rRNA processing"/>
    <property type="evidence" value="ECO:0007669"/>
    <property type="project" value="InterPro"/>
</dbReference>
<dbReference type="Gene3D" id="1.25.40.10">
    <property type="entry name" value="Tetratricopeptide repeat domain"/>
    <property type="match status" value="1"/>
</dbReference>
<dbReference type="PANTHER" id="PTHR23270">
    <property type="entry name" value="PROGRAMMED CELL DEATH PROTEIN 11 PRE-RRNA PROCESSING PROTEIN RRP5"/>
    <property type="match status" value="1"/>
</dbReference>
<evidence type="ECO:0000256" key="1">
    <source>
        <dbReference type="SAM" id="MobiDB-lite"/>
    </source>
</evidence>
<name>A0A0R3TCV1_RODNA</name>
<feature type="region of interest" description="Disordered" evidence="1">
    <location>
        <begin position="85"/>
        <end position="124"/>
    </location>
</feature>
<protein>
    <submittedName>
        <fullName evidence="2">TPR_REGION domain-containing protein</fullName>
    </submittedName>
</protein>
<dbReference type="SUPFAM" id="SSF48452">
    <property type="entry name" value="TPR-like"/>
    <property type="match status" value="1"/>
</dbReference>
<dbReference type="InterPro" id="IPR045209">
    <property type="entry name" value="Rrp5"/>
</dbReference>
<dbReference type="InterPro" id="IPR011990">
    <property type="entry name" value="TPR-like_helical_dom_sf"/>
</dbReference>
<dbReference type="STRING" id="102285.A0A0R3TCV1"/>
<reference evidence="2" key="1">
    <citation type="submission" date="2017-02" db="UniProtKB">
        <authorList>
            <consortium name="WormBaseParasite"/>
        </authorList>
    </citation>
    <scope>IDENTIFICATION</scope>
</reference>
<dbReference type="AlphaFoldDB" id="A0A0R3TCV1"/>
<sequence length="439" mass="49034">LYCRRKWNPEKYNKDLELVLNQPMLAIIKRRFKNTLIVNLNYKTDAVIPHSTSLRPDQKVGTPIKVILTSLEPLNGRLAEPLIRRKRSLSTSAAPGSEAEGPVSKKRNRNTSLHLPGNEPLPTISDMHARYADFLPLVRNANQEEEKEKTEIVHTPEIEKEIDDLDVEMVDVSKKDEQPTTNLSAVKNEARLAEIAKATSLAGQDANAKIPRMTTVEEFEVAVRNAPQNARLWSLYAAHYQAAGDLNRARGVLRRALNSPFASNLGSEEFVGNVLLASLRLESTAALAVGLSQVTEEGKRNLEEAIRRIEQIDKLDLIGKAIGLLSTMGLHEQADALSRKFVKRHSMVPDAWLNLVRARFRAGNVAGAREAQRNAGQTLNMSQIPQFAIGCARLEYTFGDFGRAVKLMEEQIAAHPQRKSLYTSYIRLLLQAAKRKEAE</sequence>
<dbReference type="PANTHER" id="PTHR23270:SF10">
    <property type="entry name" value="PROTEIN RRP5 HOMOLOG"/>
    <property type="match status" value="1"/>
</dbReference>
<organism evidence="2">
    <name type="scientific">Rodentolepis nana</name>
    <name type="common">Dwarf tapeworm</name>
    <name type="synonym">Hymenolepis nana</name>
    <dbReference type="NCBI Taxonomy" id="102285"/>
    <lineage>
        <taxon>Eukaryota</taxon>
        <taxon>Metazoa</taxon>
        <taxon>Spiralia</taxon>
        <taxon>Lophotrochozoa</taxon>
        <taxon>Platyhelminthes</taxon>
        <taxon>Cestoda</taxon>
        <taxon>Eucestoda</taxon>
        <taxon>Cyclophyllidea</taxon>
        <taxon>Hymenolepididae</taxon>
        <taxon>Rodentolepis</taxon>
    </lineage>
</organism>
<proteinExistence type="predicted"/>
<evidence type="ECO:0000313" key="2">
    <source>
        <dbReference type="WBParaSite" id="HNAJ_0000489001-mRNA-1"/>
    </source>
</evidence>
<accession>A0A0R3TCV1</accession>